<evidence type="ECO:0000313" key="1">
    <source>
        <dbReference type="EMBL" id="KIA83006.1"/>
    </source>
</evidence>
<dbReference type="Proteomes" id="UP000031275">
    <property type="component" value="Unassembled WGS sequence"/>
</dbReference>
<reference evidence="1 2" key="1">
    <citation type="submission" date="2014-10" db="EMBL/GenBank/DDBJ databases">
        <title>Kaistella solincola genome.</title>
        <authorList>
            <person name="Newman J.D."/>
        </authorList>
    </citation>
    <scope>NUCLEOTIDE SEQUENCE [LARGE SCALE GENOMIC DNA]</scope>
    <source>
        <strain evidence="1 2">DSM 22468</strain>
    </source>
</reference>
<dbReference type="EMBL" id="JSYK01000003">
    <property type="protein sequence ID" value="KIA83006.1"/>
    <property type="molecule type" value="Genomic_DNA"/>
</dbReference>
<gene>
    <name evidence="1" type="ORF">OA84_05450</name>
</gene>
<proteinExistence type="predicted"/>
<name>A0ABR4ZQH2_9FLAO</name>
<comment type="caution">
    <text evidence="1">The sequence shown here is derived from an EMBL/GenBank/DDBJ whole genome shotgun (WGS) entry which is preliminary data.</text>
</comment>
<protein>
    <submittedName>
        <fullName evidence="1">Uncharacterized protein</fullName>
    </submittedName>
</protein>
<evidence type="ECO:0000313" key="2">
    <source>
        <dbReference type="Proteomes" id="UP000031275"/>
    </source>
</evidence>
<sequence length="73" mass="8628">MGDFFWAYPSLGNFPRSGRAFRYIFFLPARKTRCEKKDAAAIPYATIRTKSYSLHLKYLLSLRIPKFYQSKIL</sequence>
<organism evidence="1 2">
    <name type="scientific">Kaistella solincola</name>
    <dbReference type="NCBI Taxonomy" id="510955"/>
    <lineage>
        <taxon>Bacteria</taxon>
        <taxon>Pseudomonadati</taxon>
        <taxon>Bacteroidota</taxon>
        <taxon>Flavobacteriia</taxon>
        <taxon>Flavobacteriales</taxon>
        <taxon>Weeksellaceae</taxon>
        <taxon>Chryseobacterium group</taxon>
        <taxon>Kaistella</taxon>
    </lineage>
</organism>
<keyword evidence="2" id="KW-1185">Reference proteome</keyword>
<accession>A0ABR4ZQH2</accession>